<comment type="caution">
    <text evidence="1">The sequence shown here is derived from an EMBL/GenBank/DDBJ whole genome shotgun (WGS) entry which is preliminary data.</text>
</comment>
<reference evidence="1" key="1">
    <citation type="journal article" date="2014" name="Front. Microbiol.">
        <title>High frequency of phylogenetically diverse reductive dehalogenase-homologous genes in deep subseafloor sedimentary metagenomes.</title>
        <authorList>
            <person name="Kawai M."/>
            <person name="Futagami T."/>
            <person name="Toyoda A."/>
            <person name="Takaki Y."/>
            <person name="Nishi S."/>
            <person name="Hori S."/>
            <person name="Arai W."/>
            <person name="Tsubouchi T."/>
            <person name="Morono Y."/>
            <person name="Uchiyama I."/>
            <person name="Ito T."/>
            <person name="Fujiyama A."/>
            <person name="Inagaki F."/>
            <person name="Takami H."/>
        </authorList>
    </citation>
    <scope>NUCLEOTIDE SEQUENCE</scope>
    <source>
        <strain evidence="1">Expedition CK06-06</strain>
    </source>
</reference>
<feature type="non-terminal residue" evidence="1">
    <location>
        <position position="1"/>
    </location>
</feature>
<protein>
    <submittedName>
        <fullName evidence="1">Uncharacterized protein</fullName>
    </submittedName>
</protein>
<dbReference type="AlphaFoldDB" id="X1KS95"/>
<proteinExistence type="predicted"/>
<organism evidence="1">
    <name type="scientific">marine sediment metagenome</name>
    <dbReference type="NCBI Taxonomy" id="412755"/>
    <lineage>
        <taxon>unclassified sequences</taxon>
        <taxon>metagenomes</taxon>
        <taxon>ecological metagenomes</taxon>
    </lineage>
</organism>
<evidence type="ECO:0000313" key="1">
    <source>
        <dbReference type="EMBL" id="GAH93024.1"/>
    </source>
</evidence>
<name>X1KS95_9ZZZZ</name>
<sequence>SLHPCLEVQRQIGPSYNLSGLFIRECNANKTVAALDSTALFG</sequence>
<accession>X1KS95</accession>
<dbReference type="EMBL" id="BARU01049403">
    <property type="protein sequence ID" value="GAH93024.1"/>
    <property type="molecule type" value="Genomic_DNA"/>
</dbReference>
<gene>
    <name evidence="1" type="ORF">S03H2_72754</name>
</gene>